<evidence type="ECO:0000256" key="8">
    <source>
        <dbReference type="ARBA" id="ARBA00022741"/>
    </source>
</evidence>
<keyword evidence="11" id="KW-0067">ATP-binding</keyword>
<evidence type="ECO:0000256" key="6">
    <source>
        <dbReference type="ARBA" id="ARBA00019970"/>
    </source>
</evidence>
<reference evidence="22" key="2">
    <citation type="submission" date="2025-09" db="UniProtKB">
        <authorList>
            <consortium name="Ensembl"/>
        </authorList>
    </citation>
    <scope>IDENTIFICATION</scope>
</reference>
<dbReference type="InterPro" id="IPR015415">
    <property type="entry name" value="Spast_Vps4_C"/>
</dbReference>
<sequence length="742" mass="82984">MASGGESKNDDLSTAILKQKNRPNRLIVDESINEDNSVVSLSQAKMDELQLFRGDTVLMKGKKRRETVCIVLSDDTCSDEKVRMNRVVRNNLRVRLGDVISIQPCPDVKYGKRIHVLPIDDTVEGITGNLFEVYLKPYFLEAYRPIRKGDIFLVRGGMRAVEFKVVETDPSPYCIVAPDTVIHCEGEPIKREVSRLTSVLNCHGLNWTKWACTMRMVFNEKCAIMFFILKHSDNSKFLFNFKLNGSHVFSQTHGEVERRIVSQLLTLMDGLKQRAHVIVMAATNRPNSIDPALRRFGRFDREVDIGIPDATGRLEILQIHTKNMKLADDVDLEQVANETHGHVGADLAALCSEAALQAIRKKMDLIDLEDETIDAEVMNSLAVTMDDFRWALSQSNPSALRETIVEVPNITWEDIGGLDDVKRELQELVQYPVEHPDKFLKFGMTPSKGVLFYGPPGCGKTLLAKAIANECQANFISIKGPELLTMWFGESEANVREIFDKARQAAPCVLFFDELDSIAKARGGNVGDGGGAADRVINQILTEMDGMSSKKNVFIIGATNRPDIIDPAILRPGRLDQLIYIPLPDEKSRIAILKANLRKSPISKDVDVDYLAKMTNGFSGADLTEICQRACKLAIRESIENEIRRERERQTNPSAMEVEEDDPVPEIRKDHFEEAMRFARRSVSDNDIRKYEMFAQTLQQSRGFGSFRFPSSNQGGSGPSQGSSGGGGGNIFNEDNEDDLYG</sequence>
<dbReference type="Gene3D" id="3.10.330.10">
    <property type="match status" value="1"/>
</dbReference>
<protein>
    <recommendedName>
        <fullName evidence="6">Transitional endoplasmic reticulum ATPase</fullName>
        <ecNumber evidence="5">3.6.4.6</ecNumber>
    </recommendedName>
    <alternativeName>
        <fullName evidence="16">Valosin-containing protein</fullName>
    </alternativeName>
</protein>
<feature type="compositionally biased region" description="Low complexity" evidence="18">
    <location>
        <begin position="704"/>
        <end position="714"/>
    </location>
</feature>
<dbReference type="GO" id="GO:0034098">
    <property type="term" value="C:VCP-NPL4-UFD1 AAA ATPase complex"/>
    <property type="evidence" value="ECO:0007669"/>
    <property type="project" value="TreeGrafter"/>
</dbReference>
<keyword evidence="15" id="KW-0539">Nucleus</keyword>
<keyword evidence="14" id="KW-0234">DNA repair</keyword>
<dbReference type="AlphaFoldDB" id="A0A672T0A5"/>
<dbReference type="CDD" id="cd19528">
    <property type="entry name" value="RecA-like_CDC48_r2-like"/>
    <property type="match status" value="1"/>
</dbReference>
<dbReference type="FunFam" id="1.10.8.60:FF:000004">
    <property type="entry name" value="Cell division control 48"/>
    <property type="match status" value="1"/>
</dbReference>
<evidence type="ECO:0000259" key="21">
    <source>
        <dbReference type="SMART" id="SM01073"/>
    </source>
</evidence>
<dbReference type="InterPro" id="IPR004201">
    <property type="entry name" value="Cdc48_dom2"/>
</dbReference>
<reference evidence="22" key="1">
    <citation type="submission" date="2025-08" db="UniProtKB">
        <authorList>
            <consortium name="Ensembl"/>
        </authorList>
    </citation>
    <scope>IDENTIFICATION</scope>
</reference>
<evidence type="ECO:0000313" key="22">
    <source>
        <dbReference type="Ensembl" id="ENSSGRP00000108052.1"/>
    </source>
</evidence>
<dbReference type="SMART" id="SM01073">
    <property type="entry name" value="CDC48_N"/>
    <property type="match status" value="1"/>
</dbReference>
<accession>A0A672T0A5</accession>
<feature type="domain" description="AAA+ ATPase" evidence="19">
    <location>
        <begin position="446"/>
        <end position="585"/>
    </location>
</feature>
<keyword evidence="12" id="KW-0072">Autophagy</keyword>
<evidence type="ECO:0000256" key="10">
    <source>
        <dbReference type="ARBA" id="ARBA00022824"/>
    </source>
</evidence>
<dbReference type="GO" id="GO:0005524">
    <property type="term" value="F:ATP binding"/>
    <property type="evidence" value="ECO:0007669"/>
    <property type="project" value="UniProtKB-KW"/>
</dbReference>
<dbReference type="GO" id="GO:0097352">
    <property type="term" value="P:autophagosome maturation"/>
    <property type="evidence" value="ECO:0007669"/>
    <property type="project" value="TreeGrafter"/>
</dbReference>
<dbReference type="Pfam" id="PF02933">
    <property type="entry name" value="CDC48_2"/>
    <property type="match status" value="1"/>
</dbReference>
<dbReference type="FunFam" id="3.40.50.300:FF:000048">
    <property type="entry name" value="Transitional endoplasmic reticulum ATPase"/>
    <property type="match status" value="1"/>
</dbReference>
<dbReference type="SUPFAM" id="SSF50692">
    <property type="entry name" value="ADC-like"/>
    <property type="match status" value="1"/>
</dbReference>
<dbReference type="GO" id="GO:0031593">
    <property type="term" value="F:polyubiquitin modification-dependent protein binding"/>
    <property type="evidence" value="ECO:0007669"/>
    <property type="project" value="TreeGrafter"/>
</dbReference>
<dbReference type="EC" id="3.6.4.6" evidence="5"/>
<dbReference type="InterPro" id="IPR027417">
    <property type="entry name" value="P-loop_NTPase"/>
</dbReference>
<dbReference type="Ensembl" id="ENSSGRT00000114799.1">
    <property type="protein sequence ID" value="ENSSGRP00000108052.1"/>
    <property type="gene ID" value="ENSSGRG00000053148.1"/>
</dbReference>
<dbReference type="InterPro" id="IPR050168">
    <property type="entry name" value="AAA_ATPase_domain"/>
</dbReference>
<dbReference type="InterPro" id="IPR009010">
    <property type="entry name" value="Asp_de-COase-like_dom_sf"/>
</dbReference>
<evidence type="ECO:0000256" key="5">
    <source>
        <dbReference type="ARBA" id="ARBA00012674"/>
    </source>
</evidence>
<evidence type="ECO:0000256" key="14">
    <source>
        <dbReference type="ARBA" id="ARBA00023204"/>
    </source>
</evidence>
<keyword evidence="7" id="KW-0597">Phosphoprotein</keyword>
<comment type="catalytic activity">
    <reaction evidence="17">
        <text>ATP + H2O = ADP + phosphate + H(+)</text>
        <dbReference type="Rhea" id="RHEA:13065"/>
        <dbReference type="ChEBI" id="CHEBI:15377"/>
        <dbReference type="ChEBI" id="CHEBI:15378"/>
        <dbReference type="ChEBI" id="CHEBI:30616"/>
        <dbReference type="ChEBI" id="CHEBI:43474"/>
        <dbReference type="ChEBI" id="CHEBI:456216"/>
        <dbReference type="EC" id="3.6.4.6"/>
    </reaction>
</comment>
<evidence type="ECO:0000256" key="3">
    <source>
        <dbReference type="ARBA" id="ARBA00004514"/>
    </source>
</evidence>
<dbReference type="InterPro" id="IPR003338">
    <property type="entry name" value="CDC4_N-term_subdom"/>
</dbReference>
<proteinExistence type="inferred from homology"/>
<dbReference type="Pfam" id="PF00004">
    <property type="entry name" value="AAA"/>
    <property type="match status" value="2"/>
</dbReference>
<dbReference type="Pfam" id="PF02359">
    <property type="entry name" value="CDC48_N"/>
    <property type="match status" value="1"/>
</dbReference>
<comment type="similarity">
    <text evidence="4">Belongs to the AAA ATPase family.</text>
</comment>
<keyword evidence="9" id="KW-0227">DNA damage</keyword>
<comment type="subcellular location">
    <subcellularLocation>
        <location evidence="3">Cytoplasm</location>
        <location evidence="3">Cytosol</location>
    </subcellularLocation>
    <subcellularLocation>
        <location evidence="2">Endoplasmic reticulum</location>
    </subcellularLocation>
    <subcellularLocation>
        <location evidence="1">Nucleus</location>
    </subcellularLocation>
</comment>
<keyword evidence="23" id="KW-1185">Reference proteome</keyword>
<dbReference type="InterPro" id="IPR003960">
    <property type="entry name" value="ATPase_AAA_CS"/>
</dbReference>
<dbReference type="Pfam" id="PF17862">
    <property type="entry name" value="AAA_lid_3"/>
    <property type="match status" value="2"/>
</dbReference>
<evidence type="ECO:0000256" key="17">
    <source>
        <dbReference type="ARBA" id="ARBA00048883"/>
    </source>
</evidence>
<dbReference type="Gene3D" id="2.40.40.20">
    <property type="match status" value="1"/>
</dbReference>
<dbReference type="PROSITE" id="PS00674">
    <property type="entry name" value="AAA"/>
    <property type="match status" value="2"/>
</dbReference>
<dbReference type="PANTHER" id="PTHR23077">
    <property type="entry name" value="AAA-FAMILY ATPASE"/>
    <property type="match status" value="1"/>
</dbReference>
<gene>
    <name evidence="22" type="primary">vcp</name>
</gene>
<dbReference type="GO" id="GO:0051228">
    <property type="term" value="P:mitotic spindle disassembly"/>
    <property type="evidence" value="ECO:0007669"/>
    <property type="project" value="TreeGrafter"/>
</dbReference>
<dbReference type="InterPro" id="IPR041569">
    <property type="entry name" value="AAA_lid_3"/>
</dbReference>
<evidence type="ECO:0000256" key="18">
    <source>
        <dbReference type="SAM" id="MobiDB-lite"/>
    </source>
</evidence>
<dbReference type="FunFam" id="3.40.50.300:FF:004781">
    <property type="entry name" value="Bromodomain protein"/>
    <property type="match status" value="1"/>
</dbReference>
<dbReference type="FunFam" id="2.40.40.20:FF:000003">
    <property type="entry name" value="Transitional endoplasmic reticulum ATPase"/>
    <property type="match status" value="1"/>
</dbReference>
<evidence type="ECO:0000256" key="15">
    <source>
        <dbReference type="ARBA" id="ARBA00023242"/>
    </source>
</evidence>
<dbReference type="Gene3D" id="6.10.20.150">
    <property type="match status" value="1"/>
</dbReference>
<keyword evidence="8" id="KW-0547">Nucleotide-binding</keyword>
<dbReference type="SUPFAM" id="SSF54585">
    <property type="entry name" value="Cdc48 domain 2-like"/>
    <property type="match status" value="1"/>
</dbReference>
<evidence type="ECO:0000256" key="11">
    <source>
        <dbReference type="ARBA" id="ARBA00022840"/>
    </source>
</evidence>
<evidence type="ECO:0000256" key="16">
    <source>
        <dbReference type="ARBA" id="ARBA00031860"/>
    </source>
</evidence>
<evidence type="ECO:0000256" key="7">
    <source>
        <dbReference type="ARBA" id="ARBA00022553"/>
    </source>
</evidence>
<dbReference type="GO" id="GO:0006281">
    <property type="term" value="P:DNA repair"/>
    <property type="evidence" value="ECO:0007669"/>
    <property type="project" value="UniProtKB-KW"/>
</dbReference>
<dbReference type="GO" id="GO:0030970">
    <property type="term" value="P:retrograde protein transport, ER to cytosol"/>
    <property type="evidence" value="ECO:0007669"/>
    <property type="project" value="TreeGrafter"/>
</dbReference>
<dbReference type="SMART" id="SM00382">
    <property type="entry name" value="AAA"/>
    <property type="match status" value="1"/>
</dbReference>
<dbReference type="Pfam" id="PF09336">
    <property type="entry name" value="Vps4_C"/>
    <property type="match status" value="1"/>
</dbReference>
<organism evidence="22 23">
    <name type="scientific">Sinocyclocheilus grahami</name>
    <name type="common">Dianchi golden-line fish</name>
    <name type="synonym">Barbus grahami</name>
    <dbReference type="NCBI Taxonomy" id="75366"/>
    <lineage>
        <taxon>Eukaryota</taxon>
        <taxon>Metazoa</taxon>
        <taxon>Chordata</taxon>
        <taxon>Craniata</taxon>
        <taxon>Vertebrata</taxon>
        <taxon>Euteleostomi</taxon>
        <taxon>Actinopterygii</taxon>
        <taxon>Neopterygii</taxon>
        <taxon>Teleostei</taxon>
        <taxon>Ostariophysi</taxon>
        <taxon>Cypriniformes</taxon>
        <taxon>Cyprinidae</taxon>
        <taxon>Cyprininae</taxon>
        <taxon>Sinocyclocheilus</taxon>
    </lineage>
</organism>
<name>A0A672T0A5_SINGR</name>
<dbReference type="GO" id="GO:0016887">
    <property type="term" value="F:ATP hydrolysis activity"/>
    <property type="evidence" value="ECO:0007669"/>
    <property type="project" value="InterPro"/>
</dbReference>
<evidence type="ECO:0000256" key="1">
    <source>
        <dbReference type="ARBA" id="ARBA00004123"/>
    </source>
</evidence>
<evidence type="ECO:0000259" key="20">
    <source>
        <dbReference type="SMART" id="SM01072"/>
    </source>
</evidence>
<evidence type="ECO:0000313" key="23">
    <source>
        <dbReference type="Proteomes" id="UP000472262"/>
    </source>
</evidence>
<feature type="region of interest" description="Disordered" evidence="18">
    <location>
        <begin position="704"/>
        <end position="742"/>
    </location>
</feature>
<evidence type="ECO:0000256" key="13">
    <source>
        <dbReference type="ARBA" id="ARBA00023121"/>
    </source>
</evidence>
<dbReference type="GO" id="GO:0008289">
    <property type="term" value="F:lipid binding"/>
    <property type="evidence" value="ECO:0007669"/>
    <property type="project" value="UniProtKB-KW"/>
</dbReference>
<evidence type="ECO:0000259" key="19">
    <source>
        <dbReference type="SMART" id="SM00382"/>
    </source>
</evidence>
<feature type="domain" description="CDC48" evidence="20">
    <location>
        <begin position="125"/>
        <end position="191"/>
    </location>
</feature>
<dbReference type="Gene3D" id="3.40.50.300">
    <property type="entry name" value="P-loop containing nucleotide triphosphate hydrolases"/>
    <property type="match status" value="2"/>
</dbReference>
<dbReference type="SMART" id="SM01072">
    <property type="entry name" value="CDC48_2"/>
    <property type="match status" value="1"/>
</dbReference>
<feature type="domain" description="CDC48 N-terminal subdomain" evidence="21">
    <location>
        <begin position="25"/>
        <end position="108"/>
    </location>
</feature>
<evidence type="ECO:0000256" key="9">
    <source>
        <dbReference type="ARBA" id="ARBA00022763"/>
    </source>
</evidence>
<dbReference type="GO" id="GO:0005829">
    <property type="term" value="C:cytosol"/>
    <property type="evidence" value="ECO:0007669"/>
    <property type="project" value="UniProtKB-SubCell"/>
</dbReference>
<dbReference type="InterPro" id="IPR003593">
    <property type="entry name" value="AAA+_ATPase"/>
</dbReference>
<feature type="compositionally biased region" description="Gly residues" evidence="18">
    <location>
        <begin position="715"/>
        <end position="730"/>
    </location>
</feature>
<keyword evidence="13" id="KW-0446">Lipid-binding</keyword>
<feature type="region of interest" description="Disordered" evidence="18">
    <location>
        <begin position="644"/>
        <end position="663"/>
    </location>
</feature>
<dbReference type="Proteomes" id="UP000472262">
    <property type="component" value="Unassembled WGS sequence"/>
</dbReference>
<dbReference type="GO" id="GO:0005634">
    <property type="term" value="C:nucleus"/>
    <property type="evidence" value="ECO:0007669"/>
    <property type="project" value="UniProtKB-SubCell"/>
</dbReference>
<evidence type="ECO:0000256" key="2">
    <source>
        <dbReference type="ARBA" id="ARBA00004240"/>
    </source>
</evidence>
<dbReference type="InterPro" id="IPR003959">
    <property type="entry name" value="ATPase_AAA_core"/>
</dbReference>
<dbReference type="Gene3D" id="1.10.8.60">
    <property type="match status" value="1"/>
</dbReference>
<dbReference type="SUPFAM" id="SSF52540">
    <property type="entry name" value="P-loop containing nucleoside triphosphate hydrolases"/>
    <property type="match status" value="2"/>
</dbReference>
<dbReference type="PANTHER" id="PTHR23077:SF69">
    <property type="entry name" value="TRANSITIONAL ENDOPLASMIC RETICULUM ATPASE"/>
    <property type="match status" value="1"/>
</dbReference>
<evidence type="ECO:0000256" key="4">
    <source>
        <dbReference type="ARBA" id="ARBA00006914"/>
    </source>
</evidence>
<keyword evidence="10" id="KW-0256">Endoplasmic reticulum</keyword>
<evidence type="ECO:0000256" key="12">
    <source>
        <dbReference type="ARBA" id="ARBA00023006"/>
    </source>
</evidence>
<dbReference type="FunFam" id="3.10.330.10:FF:000001">
    <property type="entry name" value="Cell division control 48"/>
    <property type="match status" value="1"/>
</dbReference>
<dbReference type="InterPro" id="IPR029067">
    <property type="entry name" value="CDC48_domain_2-like_sf"/>
</dbReference>